<dbReference type="InterPro" id="IPR016169">
    <property type="entry name" value="FAD-bd_PCMH_sub2"/>
</dbReference>
<comment type="caution">
    <text evidence="4">The sequence shown here is derived from an EMBL/GenBank/DDBJ whole genome shotgun (WGS) entry which is preliminary data.</text>
</comment>
<evidence type="ECO:0000259" key="3">
    <source>
        <dbReference type="Pfam" id="PF08031"/>
    </source>
</evidence>
<evidence type="ECO:0000313" key="5">
    <source>
        <dbReference type="Proteomes" id="UP000184388"/>
    </source>
</evidence>
<dbReference type="Gene3D" id="3.30.465.10">
    <property type="match status" value="1"/>
</dbReference>
<dbReference type="GO" id="GO:0050660">
    <property type="term" value="F:flavin adenine dinucleotide binding"/>
    <property type="evidence" value="ECO:0007669"/>
    <property type="project" value="InterPro"/>
</dbReference>
<evidence type="ECO:0000256" key="1">
    <source>
        <dbReference type="ARBA" id="ARBA00022630"/>
    </source>
</evidence>
<keyword evidence="1" id="KW-0285">Flavoprotein</keyword>
<dbReference type="GO" id="GO:0016491">
    <property type="term" value="F:oxidoreductase activity"/>
    <property type="evidence" value="ECO:0007669"/>
    <property type="project" value="InterPro"/>
</dbReference>
<dbReference type="Proteomes" id="UP000184388">
    <property type="component" value="Unassembled WGS sequence"/>
</dbReference>
<gene>
    <name evidence="4" type="ORF">SAMN05216268_1041</name>
</gene>
<dbReference type="RefSeq" id="WP_208622155.1">
    <property type="nucleotide sequence ID" value="NZ_FRBK01000004.1"/>
</dbReference>
<dbReference type="SUPFAM" id="SSF55103">
    <property type="entry name" value="FAD-linked oxidases, C-terminal domain"/>
    <property type="match status" value="1"/>
</dbReference>
<dbReference type="InterPro" id="IPR012951">
    <property type="entry name" value="BBE"/>
</dbReference>
<protein>
    <submittedName>
        <fullName evidence="4">Berberine and berberine like</fullName>
    </submittedName>
</protein>
<dbReference type="AlphaFoldDB" id="A0A9X8MPP3"/>
<proteinExistence type="predicted"/>
<dbReference type="InterPro" id="IPR016164">
    <property type="entry name" value="FAD-linked_Oxase-like_C"/>
</dbReference>
<name>A0A9X8MPP3_9ACTN</name>
<sequence length="75" mass="8316">ADDARHIGWCDDVSAALHEGGVATGAVYANCQPEVNLECQRRSFGEERWNRLASIKATYDPENVFHHNHNIPPAS</sequence>
<dbReference type="EMBL" id="FRBK01000004">
    <property type="protein sequence ID" value="SHL34486.1"/>
    <property type="molecule type" value="Genomic_DNA"/>
</dbReference>
<evidence type="ECO:0000313" key="4">
    <source>
        <dbReference type="EMBL" id="SHL34486.1"/>
    </source>
</evidence>
<reference evidence="5" key="1">
    <citation type="submission" date="2016-11" db="EMBL/GenBank/DDBJ databases">
        <authorList>
            <person name="Jaros S."/>
            <person name="Januszkiewicz K."/>
            <person name="Wedrychowicz H."/>
        </authorList>
    </citation>
    <scope>NUCLEOTIDE SEQUENCE [LARGE SCALE GENOMIC DNA]</scope>
    <source>
        <strain evidence="5">CGMCC 4.3555</strain>
    </source>
</reference>
<feature type="domain" description="Berberine/berberine-like" evidence="3">
    <location>
        <begin position="29"/>
        <end position="72"/>
    </location>
</feature>
<feature type="non-terminal residue" evidence="4">
    <location>
        <position position="1"/>
    </location>
</feature>
<keyword evidence="2" id="KW-0274">FAD</keyword>
<organism evidence="4 5">
    <name type="scientific">Streptomyces yunnanensis</name>
    <dbReference type="NCBI Taxonomy" id="156453"/>
    <lineage>
        <taxon>Bacteria</taxon>
        <taxon>Bacillati</taxon>
        <taxon>Actinomycetota</taxon>
        <taxon>Actinomycetes</taxon>
        <taxon>Kitasatosporales</taxon>
        <taxon>Streptomycetaceae</taxon>
        <taxon>Streptomyces</taxon>
    </lineage>
</organism>
<evidence type="ECO:0000256" key="2">
    <source>
        <dbReference type="ARBA" id="ARBA00022827"/>
    </source>
</evidence>
<dbReference type="Pfam" id="PF08031">
    <property type="entry name" value="BBE"/>
    <property type="match status" value="1"/>
</dbReference>
<accession>A0A9X8MPP3</accession>